<keyword evidence="1" id="KW-0472">Membrane</keyword>
<dbReference type="Pfam" id="PF01541">
    <property type="entry name" value="GIY-YIG"/>
    <property type="match status" value="1"/>
</dbReference>
<gene>
    <name evidence="3" type="ORF">X271_00109</name>
</gene>
<dbReference type="InterPro" id="IPR035901">
    <property type="entry name" value="GIY-YIG_endonuc_sf"/>
</dbReference>
<evidence type="ECO:0000259" key="2">
    <source>
        <dbReference type="PROSITE" id="PS50164"/>
    </source>
</evidence>
<organism evidence="3 4">
    <name type="scientific">Candidatus Hepatoplasma crinochetorum Av</name>
    <dbReference type="NCBI Taxonomy" id="1427984"/>
    <lineage>
        <taxon>Bacteria</taxon>
        <taxon>Bacillati</taxon>
        <taxon>Mycoplasmatota</taxon>
        <taxon>Mollicutes</taxon>
        <taxon>Candidatus Hepatoplasmataceae</taxon>
        <taxon>Candidatus Hepatoplasma</taxon>
    </lineage>
</organism>
<reference evidence="3 4" key="1">
    <citation type="journal article" date="2014" name="Genome Biol. Evol.">
        <title>Phylogenomics of "Candidatus Hepatoplasma crinochetorum," a Lineage of Mollicutes Associated with Noninsect Arthropods.</title>
        <authorList>
            <person name="Leclercq S."/>
            <person name="Dittmer J."/>
            <person name="Bouchon D."/>
            <person name="Cordaux R."/>
        </authorList>
    </citation>
    <scope>NUCLEOTIDE SEQUENCE [LARGE SCALE GENOMIC DNA]</scope>
    <source>
        <strain evidence="3 4">Av</strain>
    </source>
</reference>
<feature type="domain" description="GIY-YIG" evidence="2">
    <location>
        <begin position="87"/>
        <end position="194"/>
    </location>
</feature>
<protein>
    <submittedName>
        <fullName evidence="3">GIY-YIG catalytic domain containing protein</fullName>
    </submittedName>
</protein>
<dbReference type="InterPro" id="IPR000305">
    <property type="entry name" value="GIY-YIG_endonuc"/>
</dbReference>
<name>W8GF36_9MOLU</name>
<evidence type="ECO:0000256" key="1">
    <source>
        <dbReference type="SAM" id="Phobius"/>
    </source>
</evidence>
<dbReference type="SMART" id="SM00465">
    <property type="entry name" value="GIYc"/>
    <property type="match status" value="1"/>
</dbReference>
<dbReference type="AlphaFoldDB" id="W8GF36"/>
<dbReference type="OrthoDB" id="389314at2"/>
<dbReference type="Proteomes" id="UP000019450">
    <property type="component" value="Chromosome"/>
</dbReference>
<accession>W8GF36</accession>
<dbReference type="eggNOG" id="ENOG5034CDG">
    <property type="taxonomic scope" value="Bacteria"/>
</dbReference>
<evidence type="ECO:0000313" key="4">
    <source>
        <dbReference type="Proteomes" id="UP000019450"/>
    </source>
</evidence>
<dbReference type="KEGG" id="hcr:X271_00109"/>
<proteinExistence type="predicted"/>
<keyword evidence="4" id="KW-1185">Reference proteome</keyword>
<dbReference type="PROSITE" id="PS50164">
    <property type="entry name" value="GIY_YIG"/>
    <property type="match status" value="1"/>
</dbReference>
<keyword evidence="1" id="KW-0812">Transmembrane</keyword>
<dbReference type="SUPFAM" id="SSF82771">
    <property type="entry name" value="GIY-YIG endonuclease"/>
    <property type="match status" value="1"/>
</dbReference>
<feature type="transmembrane region" description="Helical" evidence="1">
    <location>
        <begin position="6"/>
        <end position="25"/>
    </location>
</feature>
<dbReference type="HOGENOM" id="CLU_1381904_0_0_14"/>
<dbReference type="EMBL" id="CP006932">
    <property type="protein sequence ID" value="AHK22218.1"/>
    <property type="molecule type" value="Genomic_DNA"/>
</dbReference>
<dbReference type="RefSeq" id="WP_025208518.1">
    <property type="nucleotide sequence ID" value="NZ_CP006932.1"/>
</dbReference>
<dbReference type="Gene3D" id="3.40.1440.10">
    <property type="entry name" value="GIY-YIG endonuclease"/>
    <property type="match status" value="1"/>
</dbReference>
<keyword evidence="1" id="KW-1133">Transmembrane helix</keyword>
<evidence type="ECO:0000313" key="3">
    <source>
        <dbReference type="EMBL" id="AHK22218.1"/>
    </source>
</evidence>
<sequence length="197" mass="23799">MGTFLIIILIFSLVLFFVFFIIYSIKKSNEEYEKKHLKQAQINYEVKFNNNFKHSKDSFLYLANQTEEITKTWDNVKDTKNQRKLEQSSGIYAIYVNTEDIKEIIPIYVGQARDIFKRWKQHQNQIEKIIKENSNTRTYKKIVHYLNVHNLKIQDLNFCVLEKCNEIELNEREMFYINLYNSDIYGFNQTKGNKNYF</sequence>